<evidence type="ECO:0000256" key="3">
    <source>
        <dbReference type="ARBA" id="ARBA00022989"/>
    </source>
</evidence>
<protein>
    <submittedName>
        <fullName evidence="11">Methyl-accepting chemotaxis protein</fullName>
    </submittedName>
</protein>
<evidence type="ECO:0000313" key="11">
    <source>
        <dbReference type="EMBL" id="TDQ37088.1"/>
    </source>
</evidence>
<dbReference type="Gene3D" id="1.10.287.950">
    <property type="entry name" value="Methyl-accepting chemotaxis protein"/>
    <property type="match status" value="1"/>
</dbReference>
<dbReference type="GO" id="GO:0007165">
    <property type="term" value="P:signal transduction"/>
    <property type="evidence" value="ECO:0007669"/>
    <property type="project" value="UniProtKB-KW"/>
</dbReference>
<dbReference type="SMART" id="SM00304">
    <property type="entry name" value="HAMP"/>
    <property type="match status" value="1"/>
</dbReference>
<evidence type="ECO:0000256" key="5">
    <source>
        <dbReference type="ARBA" id="ARBA00023224"/>
    </source>
</evidence>
<dbReference type="PROSITE" id="PS50111">
    <property type="entry name" value="CHEMOTAXIS_TRANSDUC_2"/>
    <property type="match status" value="1"/>
</dbReference>
<comment type="caution">
    <text evidence="11">The sequence shown here is derived from an EMBL/GenBank/DDBJ whole genome shotgun (WGS) entry which is preliminary data.</text>
</comment>
<dbReference type="CDD" id="cd11386">
    <property type="entry name" value="MCP_signal"/>
    <property type="match status" value="1"/>
</dbReference>
<dbReference type="PROSITE" id="PS50885">
    <property type="entry name" value="HAMP"/>
    <property type="match status" value="1"/>
</dbReference>
<accession>A0A4R6TTS0</accession>
<dbReference type="Pfam" id="PF00672">
    <property type="entry name" value="HAMP"/>
    <property type="match status" value="1"/>
</dbReference>
<sequence length="687" mass="73883">MWLWRMNNNYKIVGDSVTKILYPAIGLMNRLSFAVKFSLISLLFVVPLLVTNGYLVRGSLEQIRQTELERQGLHSLGSMLQGLAEVRQLADLLHINAQLAQGGTRSRLGEHLEQQQARVSGLLAGLEPASTDPAMRQEFIDGKEQLLDLLRELQEDDRLQGRSAAADRLLAQLQLFLRQQASHSGLSQDALVQVRSLVELVTAVTQNISGHVAQARTMASLAMARSFIDSAASARLDDLLLVLEKLEADFRLQLAATALPVALKPGADSSLAGLGQVREWLEEEIIMADSLEEDWWQTFEQGNRWLELIAGFEQQVLEELDIILTTRLQDNRRQMYGLTAVLVVVFLLIAYLYSGFYVSVRNSVNHLRKVMATVAAGDMLAEARVSSRDELGELGEGLNHTIGQIRQLLRQVADAVNEVEGQSATVERIASGSHEVVSRQLQQLELMVTAMNQMTASAAEVADGAGMAVSAASEVNAQTRQGQQLVQEQAAGIHRLAGEIGRSATAVDSLAQDSQAISQVLDVIAGIAGQTNLLALNAAIEAARAGEAGRGFAVVADEVRGLAGRTREATGEIEKMIERLQAGVADAVAAMQSSHAGADASVQQAQAVEAGLSAILQAADQIVGQSRSIAAAVDEQTRVAHEIDRNVVAIRDDGEQAAEGAGRAAQASQAMAGLASRLNTLLTAFRI</sequence>
<comment type="similarity">
    <text evidence="6">Belongs to the methyl-accepting chemotaxis (MCP) protein family.</text>
</comment>
<evidence type="ECO:0000256" key="2">
    <source>
        <dbReference type="ARBA" id="ARBA00022692"/>
    </source>
</evidence>
<dbReference type="Pfam" id="PF00015">
    <property type="entry name" value="MCPsignal"/>
    <property type="match status" value="1"/>
</dbReference>
<evidence type="ECO:0000313" key="12">
    <source>
        <dbReference type="Proteomes" id="UP000294575"/>
    </source>
</evidence>
<dbReference type="EMBL" id="SNYK01000009">
    <property type="protein sequence ID" value="TDQ37088.1"/>
    <property type="molecule type" value="Genomic_DNA"/>
</dbReference>
<keyword evidence="4 8" id="KW-0472">Membrane</keyword>
<feature type="domain" description="HAMP" evidence="10">
    <location>
        <begin position="358"/>
        <end position="410"/>
    </location>
</feature>
<keyword evidence="5 7" id="KW-0807">Transducer</keyword>
<comment type="subcellular location">
    <subcellularLocation>
        <location evidence="1">Membrane</location>
        <topology evidence="1">Multi-pass membrane protein</topology>
    </subcellularLocation>
</comment>
<evidence type="ECO:0000256" key="6">
    <source>
        <dbReference type="ARBA" id="ARBA00029447"/>
    </source>
</evidence>
<dbReference type="GO" id="GO:0006935">
    <property type="term" value="P:chemotaxis"/>
    <property type="evidence" value="ECO:0007669"/>
    <property type="project" value="UniProtKB-ARBA"/>
</dbReference>
<reference evidence="11 12" key="1">
    <citation type="submission" date="2019-03" db="EMBL/GenBank/DDBJ databases">
        <title>Genomic Encyclopedia of Type Strains, Phase IV (KMG-IV): sequencing the most valuable type-strain genomes for metagenomic binning, comparative biology and taxonomic classification.</title>
        <authorList>
            <person name="Goeker M."/>
        </authorList>
    </citation>
    <scope>NUCLEOTIDE SEQUENCE [LARGE SCALE GENOMIC DNA]</scope>
    <source>
        <strain evidence="11 12">DSM 28679</strain>
    </source>
</reference>
<organism evidence="11 12">
    <name type="scientific">Thiopseudomonas denitrificans</name>
    <dbReference type="NCBI Taxonomy" id="1501432"/>
    <lineage>
        <taxon>Bacteria</taxon>
        <taxon>Pseudomonadati</taxon>
        <taxon>Pseudomonadota</taxon>
        <taxon>Gammaproteobacteria</taxon>
        <taxon>Pseudomonadales</taxon>
        <taxon>Pseudomonadaceae</taxon>
        <taxon>Thiopseudomonas</taxon>
    </lineage>
</organism>
<feature type="transmembrane region" description="Helical" evidence="8">
    <location>
        <begin position="336"/>
        <end position="358"/>
    </location>
</feature>
<gene>
    <name evidence="11" type="ORF">DFQ45_10988</name>
</gene>
<dbReference type="SUPFAM" id="SSF58104">
    <property type="entry name" value="Methyl-accepting chemotaxis protein (MCP) signaling domain"/>
    <property type="match status" value="1"/>
</dbReference>
<name>A0A4R6TTS0_9GAMM</name>
<keyword evidence="12" id="KW-1185">Reference proteome</keyword>
<dbReference type="CDD" id="cd06225">
    <property type="entry name" value="HAMP"/>
    <property type="match status" value="1"/>
</dbReference>
<evidence type="ECO:0000256" key="4">
    <source>
        <dbReference type="ARBA" id="ARBA00023136"/>
    </source>
</evidence>
<feature type="domain" description="Methyl-accepting transducer" evidence="9">
    <location>
        <begin position="415"/>
        <end position="651"/>
    </location>
</feature>
<dbReference type="SMART" id="SM00283">
    <property type="entry name" value="MA"/>
    <property type="match status" value="1"/>
</dbReference>
<evidence type="ECO:0000259" key="10">
    <source>
        <dbReference type="PROSITE" id="PS50885"/>
    </source>
</evidence>
<dbReference type="PANTHER" id="PTHR32089:SF119">
    <property type="entry name" value="METHYL-ACCEPTING CHEMOTAXIS PROTEIN CTPL"/>
    <property type="match status" value="1"/>
</dbReference>
<dbReference type="InterPro" id="IPR004089">
    <property type="entry name" value="MCPsignal_dom"/>
</dbReference>
<dbReference type="Proteomes" id="UP000294575">
    <property type="component" value="Unassembled WGS sequence"/>
</dbReference>
<evidence type="ECO:0000256" key="7">
    <source>
        <dbReference type="PROSITE-ProRule" id="PRU00284"/>
    </source>
</evidence>
<evidence type="ECO:0000256" key="1">
    <source>
        <dbReference type="ARBA" id="ARBA00004141"/>
    </source>
</evidence>
<dbReference type="AlphaFoldDB" id="A0A4R6TTS0"/>
<evidence type="ECO:0000259" key="9">
    <source>
        <dbReference type="PROSITE" id="PS50111"/>
    </source>
</evidence>
<evidence type="ECO:0000256" key="8">
    <source>
        <dbReference type="SAM" id="Phobius"/>
    </source>
</evidence>
<dbReference type="InterPro" id="IPR003660">
    <property type="entry name" value="HAMP_dom"/>
</dbReference>
<keyword evidence="2 8" id="KW-0812">Transmembrane</keyword>
<keyword evidence="3 8" id="KW-1133">Transmembrane helix</keyword>
<dbReference type="GO" id="GO:0016020">
    <property type="term" value="C:membrane"/>
    <property type="evidence" value="ECO:0007669"/>
    <property type="project" value="UniProtKB-SubCell"/>
</dbReference>
<dbReference type="PANTHER" id="PTHR32089">
    <property type="entry name" value="METHYL-ACCEPTING CHEMOTAXIS PROTEIN MCPB"/>
    <property type="match status" value="1"/>
</dbReference>
<dbReference type="FunFam" id="1.10.287.950:FF:000001">
    <property type="entry name" value="Methyl-accepting chemotaxis sensory transducer"/>
    <property type="match status" value="1"/>
</dbReference>
<feature type="transmembrane region" description="Helical" evidence="8">
    <location>
        <begin position="37"/>
        <end position="56"/>
    </location>
</feature>
<proteinExistence type="inferred from homology"/>